<proteinExistence type="predicted"/>
<reference evidence="1" key="1">
    <citation type="submission" date="2022-07" db="EMBL/GenBank/DDBJ databases">
        <title>Phylogenomic reconstructions and comparative analyses of Kickxellomycotina fungi.</title>
        <authorList>
            <person name="Reynolds N.K."/>
            <person name="Stajich J.E."/>
            <person name="Barry K."/>
            <person name="Grigoriev I.V."/>
            <person name="Crous P."/>
            <person name="Smith M.E."/>
        </authorList>
    </citation>
    <scope>NUCLEOTIDE SEQUENCE</scope>
    <source>
        <strain evidence="1">BCRC 34191</strain>
    </source>
</reference>
<dbReference type="Proteomes" id="UP001140066">
    <property type="component" value="Unassembled WGS sequence"/>
</dbReference>
<accession>A0ACC1KP86</accession>
<evidence type="ECO:0000313" key="1">
    <source>
        <dbReference type="EMBL" id="KAJ2792566.1"/>
    </source>
</evidence>
<protein>
    <submittedName>
        <fullName evidence="1">Uncharacterized protein</fullName>
    </submittedName>
</protein>
<keyword evidence="2" id="KW-1185">Reference proteome</keyword>
<gene>
    <name evidence="1" type="ORF">GGI18_000302</name>
</gene>
<comment type="caution">
    <text evidence="1">The sequence shown here is derived from an EMBL/GenBank/DDBJ whole genome shotgun (WGS) entry which is preliminary data.</text>
</comment>
<dbReference type="EMBL" id="JANBUK010000018">
    <property type="protein sequence ID" value="KAJ2792566.1"/>
    <property type="molecule type" value="Genomic_DNA"/>
</dbReference>
<name>A0ACC1KP86_9FUNG</name>
<organism evidence="1 2">
    <name type="scientific">Coemansia linderi</name>
    <dbReference type="NCBI Taxonomy" id="2663919"/>
    <lineage>
        <taxon>Eukaryota</taxon>
        <taxon>Fungi</taxon>
        <taxon>Fungi incertae sedis</taxon>
        <taxon>Zoopagomycota</taxon>
        <taxon>Kickxellomycotina</taxon>
        <taxon>Kickxellomycetes</taxon>
        <taxon>Kickxellales</taxon>
        <taxon>Kickxellaceae</taxon>
        <taxon>Coemansia</taxon>
    </lineage>
</organism>
<evidence type="ECO:0000313" key="2">
    <source>
        <dbReference type="Proteomes" id="UP001140066"/>
    </source>
</evidence>
<sequence length="183" mass="18722">MDFGKLASGLLSGNKKGDQSQGSGSGFDINQATSLASGFLGSKGGNQSTGGFDIGQASALASKFLGGNSTNNNGLFSSALKMATGNTGFNKGDADHDTIKDSYNKVNSGSDLKNKAEQTLGMASAYMAFQKFQGKGGSQNELVAMAMSQAQKMYASHSNNSGVNQQETLATAAQAAMKLFGSK</sequence>